<evidence type="ECO:0000313" key="1">
    <source>
        <dbReference type="EMBL" id="PRY62563.1"/>
    </source>
</evidence>
<sequence length="117" mass="13525">MNHYVNLTGDSYFVQYVGDWIRHKGGRLEQDYNILAMFEEDGTQYVQAHYSGHGDTYRVTVFPEGYDLHPELHPGTEDRPWPPDWPKIAADILSISEYPGDWDERFNADEDAEDGGE</sequence>
<name>A0A2T0UXA9_9ACTN</name>
<organism evidence="1 2">
    <name type="scientific">Glycomyces artemisiae</name>
    <dbReference type="NCBI Taxonomy" id="1076443"/>
    <lineage>
        <taxon>Bacteria</taxon>
        <taxon>Bacillati</taxon>
        <taxon>Actinomycetota</taxon>
        <taxon>Actinomycetes</taxon>
        <taxon>Glycomycetales</taxon>
        <taxon>Glycomycetaceae</taxon>
        <taxon>Glycomyces</taxon>
    </lineage>
</organism>
<keyword evidence="2" id="KW-1185">Reference proteome</keyword>
<gene>
    <name evidence="1" type="ORF">B0I28_101897</name>
</gene>
<accession>A0A2T0UXA9</accession>
<comment type="caution">
    <text evidence="1">The sequence shown here is derived from an EMBL/GenBank/DDBJ whole genome shotgun (WGS) entry which is preliminary data.</text>
</comment>
<proteinExistence type="predicted"/>
<dbReference type="OrthoDB" id="9919138at2"/>
<dbReference type="EMBL" id="PVTJ01000001">
    <property type="protein sequence ID" value="PRY62563.1"/>
    <property type="molecule type" value="Genomic_DNA"/>
</dbReference>
<reference evidence="1 2" key="1">
    <citation type="submission" date="2018-03" db="EMBL/GenBank/DDBJ databases">
        <title>Genomic Encyclopedia of Type Strains, Phase III (KMG-III): the genomes of soil and plant-associated and newly described type strains.</title>
        <authorList>
            <person name="Whitman W."/>
        </authorList>
    </citation>
    <scope>NUCLEOTIDE SEQUENCE [LARGE SCALE GENOMIC DNA]</scope>
    <source>
        <strain evidence="1 2">CGMCC 4.7067</strain>
    </source>
</reference>
<evidence type="ECO:0000313" key="2">
    <source>
        <dbReference type="Proteomes" id="UP000238176"/>
    </source>
</evidence>
<protein>
    <submittedName>
        <fullName evidence="1">Uncharacterized protein</fullName>
    </submittedName>
</protein>
<dbReference type="RefSeq" id="WP_106362567.1">
    <property type="nucleotide sequence ID" value="NZ_PVTJ01000001.1"/>
</dbReference>
<dbReference type="Proteomes" id="UP000238176">
    <property type="component" value="Unassembled WGS sequence"/>
</dbReference>
<dbReference type="AlphaFoldDB" id="A0A2T0UXA9"/>